<feature type="compositionally biased region" description="Gly residues" evidence="2">
    <location>
        <begin position="125"/>
        <end position="140"/>
    </location>
</feature>
<evidence type="ECO:0000256" key="1">
    <source>
        <dbReference type="ARBA" id="ARBA00007789"/>
    </source>
</evidence>
<dbReference type="PANTHER" id="PTHR30137">
    <property type="entry name" value="LUCIFERASE-LIKE MONOOXYGENASE"/>
    <property type="match status" value="1"/>
</dbReference>
<dbReference type="Proteomes" id="UP000634476">
    <property type="component" value="Unassembled WGS sequence"/>
</dbReference>
<proteinExistence type="predicted"/>
<feature type="region of interest" description="Disordered" evidence="2">
    <location>
        <begin position="118"/>
        <end position="159"/>
    </location>
</feature>
<protein>
    <submittedName>
        <fullName evidence="4">Putative monooxygenase (Luciferase-like)</fullName>
    </submittedName>
</protein>
<sequence>MTVPLPVPLSVLDLAPIPSGGSAGDALRNTLDLARRAEEFGYRRYWLAEHHFAAGVAGSAPAVLIALVAAATGRIRVGSGAVQLGHQTPLSVVEQFGLIDALHPGRLDLGLGRSGQRRAELAGAGAPGGQGASGGQGAPGGQDAPARPGGGNSSRAAAGPAESSVVDGLLIPPPFDWSALARSPQLAFQASLLQQPGARTPDFAEQVDDVIAFLNGTYTSPEGLTAHAVPGEGADVQLWILGSSGGQSAQAAGERGLPFAANYHVSPATVLEAVEAYREAFKPSAALAEPYVIVSADVVVAGDDAAAARLAAPYGLWVRSIRTGRGAVPYPSPEEADAHVWSEADLELVADRVDTQFVGSPETVAEKLRVLQRVTGADELLVTTITHQHADRVRSYELLARAWGPSGPVLGDPAGARVGAYP</sequence>
<dbReference type="EMBL" id="BOOK01000014">
    <property type="protein sequence ID" value="GII00097.1"/>
    <property type="molecule type" value="Genomic_DNA"/>
</dbReference>
<dbReference type="InterPro" id="IPR050766">
    <property type="entry name" value="Bact_Lucif_Oxidored"/>
</dbReference>
<dbReference type="Pfam" id="PF00296">
    <property type="entry name" value="Bac_luciferase"/>
    <property type="match status" value="2"/>
</dbReference>
<name>A0A8J3WUN8_9ACTN</name>
<dbReference type="GO" id="GO:0016705">
    <property type="term" value="F:oxidoreductase activity, acting on paired donors, with incorporation or reduction of molecular oxygen"/>
    <property type="evidence" value="ECO:0007669"/>
    <property type="project" value="InterPro"/>
</dbReference>
<dbReference type="InterPro" id="IPR011251">
    <property type="entry name" value="Luciferase-like_dom"/>
</dbReference>
<dbReference type="AlphaFoldDB" id="A0A8J3WUN8"/>
<keyword evidence="4" id="KW-0560">Oxidoreductase</keyword>
<evidence type="ECO:0000313" key="4">
    <source>
        <dbReference type="EMBL" id="GII00097.1"/>
    </source>
</evidence>
<gene>
    <name evidence="4" type="ORF">Pta02_21050</name>
</gene>
<comment type="caution">
    <text evidence="4">The sequence shown here is derived from an EMBL/GenBank/DDBJ whole genome shotgun (WGS) entry which is preliminary data.</text>
</comment>
<dbReference type="NCBIfam" id="TIGR03558">
    <property type="entry name" value="oxido_grp_1"/>
    <property type="match status" value="1"/>
</dbReference>
<dbReference type="Gene3D" id="3.20.20.30">
    <property type="entry name" value="Luciferase-like domain"/>
    <property type="match status" value="1"/>
</dbReference>
<dbReference type="GO" id="GO:0004497">
    <property type="term" value="F:monooxygenase activity"/>
    <property type="evidence" value="ECO:0007669"/>
    <property type="project" value="UniProtKB-KW"/>
</dbReference>
<comment type="similarity">
    <text evidence="1">To bacterial alkanal monooxygenase alpha and beta chains.</text>
</comment>
<dbReference type="PANTHER" id="PTHR30137:SF6">
    <property type="entry name" value="LUCIFERASE-LIKE MONOOXYGENASE"/>
    <property type="match status" value="1"/>
</dbReference>
<evidence type="ECO:0000313" key="5">
    <source>
        <dbReference type="Proteomes" id="UP000634476"/>
    </source>
</evidence>
<keyword evidence="5" id="KW-1185">Reference proteome</keyword>
<dbReference type="InterPro" id="IPR036661">
    <property type="entry name" value="Luciferase-like_sf"/>
</dbReference>
<organism evidence="4 5">
    <name type="scientific">Planobispora takensis</name>
    <dbReference type="NCBI Taxonomy" id="1367882"/>
    <lineage>
        <taxon>Bacteria</taxon>
        <taxon>Bacillati</taxon>
        <taxon>Actinomycetota</taxon>
        <taxon>Actinomycetes</taxon>
        <taxon>Streptosporangiales</taxon>
        <taxon>Streptosporangiaceae</taxon>
        <taxon>Planobispora</taxon>
    </lineage>
</organism>
<feature type="domain" description="Luciferase-like" evidence="3">
    <location>
        <begin position="11"/>
        <end position="119"/>
    </location>
</feature>
<dbReference type="CDD" id="cd00347">
    <property type="entry name" value="Flavin_utilizing_monoxygenases"/>
    <property type="match status" value="1"/>
</dbReference>
<evidence type="ECO:0000259" key="3">
    <source>
        <dbReference type="Pfam" id="PF00296"/>
    </source>
</evidence>
<dbReference type="InterPro" id="IPR019949">
    <property type="entry name" value="CmoO-like"/>
</dbReference>
<evidence type="ECO:0000256" key="2">
    <source>
        <dbReference type="SAM" id="MobiDB-lite"/>
    </source>
</evidence>
<dbReference type="GO" id="GO:0005829">
    <property type="term" value="C:cytosol"/>
    <property type="evidence" value="ECO:0007669"/>
    <property type="project" value="TreeGrafter"/>
</dbReference>
<feature type="domain" description="Luciferase-like" evidence="3">
    <location>
        <begin position="214"/>
        <end position="374"/>
    </location>
</feature>
<accession>A0A8J3WUN8</accession>
<reference evidence="4" key="1">
    <citation type="submission" date="2021-01" db="EMBL/GenBank/DDBJ databases">
        <title>Whole genome shotgun sequence of Planobispora takensis NBRC 109077.</title>
        <authorList>
            <person name="Komaki H."/>
            <person name="Tamura T."/>
        </authorList>
    </citation>
    <scope>NUCLEOTIDE SEQUENCE</scope>
    <source>
        <strain evidence="4">NBRC 109077</strain>
    </source>
</reference>
<dbReference type="RefSeq" id="WP_203874529.1">
    <property type="nucleotide sequence ID" value="NZ_BOOK01000014.1"/>
</dbReference>
<dbReference type="SUPFAM" id="SSF51679">
    <property type="entry name" value="Bacterial luciferase-like"/>
    <property type="match status" value="2"/>
</dbReference>
<keyword evidence="4" id="KW-0503">Monooxygenase</keyword>